<dbReference type="EMBL" id="JBAMIC010000010">
    <property type="protein sequence ID" value="KAK7101589.1"/>
    <property type="molecule type" value="Genomic_DNA"/>
</dbReference>
<feature type="compositionally biased region" description="Acidic residues" evidence="1">
    <location>
        <begin position="1994"/>
        <end position="2006"/>
    </location>
</feature>
<feature type="region of interest" description="Disordered" evidence="1">
    <location>
        <begin position="2061"/>
        <end position="2210"/>
    </location>
</feature>
<feature type="compositionally biased region" description="Basic and acidic residues" evidence="1">
    <location>
        <begin position="1666"/>
        <end position="1675"/>
    </location>
</feature>
<feature type="compositionally biased region" description="Basic and acidic residues" evidence="1">
    <location>
        <begin position="2595"/>
        <end position="2608"/>
    </location>
</feature>
<feature type="compositionally biased region" description="Polar residues" evidence="1">
    <location>
        <begin position="3194"/>
        <end position="3209"/>
    </location>
</feature>
<organism evidence="2 3">
    <name type="scientific">Littorina saxatilis</name>
    <dbReference type="NCBI Taxonomy" id="31220"/>
    <lineage>
        <taxon>Eukaryota</taxon>
        <taxon>Metazoa</taxon>
        <taxon>Spiralia</taxon>
        <taxon>Lophotrochozoa</taxon>
        <taxon>Mollusca</taxon>
        <taxon>Gastropoda</taxon>
        <taxon>Caenogastropoda</taxon>
        <taxon>Littorinimorpha</taxon>
        <taxon>Littorinoidea</taxon>
        <taxon>Littorinidae</taxon>
        <taxon>Littorina</taxon>
    </lineage>
</organism>
<feature type="compositionally biased region" description="Polar residues" evidence="1">
    <location>
        <begin position="3285"/>
        <end position="3296"/>
    </location>
</feature>
<feature type="region of interest" description="Disordered" evidence="1">
    <location>
        <begin position="1"/>
        <end position="22"/>
    </location>
</feature>
<feature type="compositionally biased region" description="Polar residues" evidence="1">
    <location>
        <begin position="3325"/>
        <end position="3337"/>
    </location>
</feature>
<feature type="region of interest" description="Disordered" evidence="1">
    <location>
        <begin position="1987"/>
        <end position="2012"/>
    </location>
</feature>
<feature type="compositionally biased region" description="Polar residues" evidence="1">
    <location>
        <begin position="1788"/>
        <end position="1798"/>
    </location>
</feature>
<feature type="compositionally biased region" description="Basic and acidic residues" evidence="1">
    <location>
        <begin position="1087"/>
        <end position="1096"/>
    </location>
</feature>
<feature type="region of interest" description="Disordered" evidence="1">
    <location>
        <begin position="2520"/>
        <end position="2553"/>
    </location>
</feature>
<feature type="region of interest" description="Disordered" evidence="1">
    <location>
        <begin position="2452"/>
        <end position="2490"/>
    </location>
</feature>
<feature type="region of interest" description="Disordered" evidence="1">
    <location>
        <begin position="3706"/>
        <end position="3735"/>
    </location>
</feature>
<feature type="compositionally biased region" description="Basic and acidic residues" evidence="1">
    <location>
        <begin position="3305"/>
        <end position="3320"/>
    </location>
</feature>
<evidence type="ECO:0000313" key="2">
    <source>
        <dbReference type="EMBL" id="KAK7101589.1"/>
    </source>
</evidence>
<feature type="compositionally biased region" description="Polar residues" evidence="1">
    <location>
        <begin position="1067"/>
        <end position="1086"/>
    </location>
</feature>
<feature type="compositionally biased region" description="Polar residues" evidence="1">
    <location>
        <begin position="2160"/>
        <end position="2171"/>
    </location>
</feature>
<name>A0AAN9BBK0_9CAEN</name>
<accession>A0AAN9BBK0</accession>
<dbReference type="Proteomes" id="UP001374579">
    <property type="component" value="Unassembled WGS sequence"/>
</dbReference>
<evidence type="ECO:0000256" key="1">
    <source>
        <dbReference type="SAM" id="MobiDB-lite"/>
    </source>
</evidence>
<feature type="compositionally biased region" description="Basic and acidic residues" evidence="1">
    <location>
        <begin position="1415"/>
        <end position="1441"/>
    </location>
</feature>
<comment type="caution">
    <text evidence="2">The sequence shown here is derived from an EMBL/GenBank/DDBJ whole genome shotgun (WGS) entry which is preliminary data.</text>
</comment>
<feature type="compositionally biased region" description="Polar residues" evidence="1">
    <location>
        <begin position="264"/>
        <end position="275"/>
    </location>
</feature>
<feature type="region of interest" description="Disordered" evidence="1">
    <location>
        <begin position="264"/>
        <end position="284"/>
    </location>
</feature>
<feature type="compositionally biased region" description="Polar residues" evidence="1">
    <location>
        <begin position="1041"/>
        <end position="1052"/>
    </location>
</feature>
<feature type="region of interest" description="Disordered" evidence="1">
    <location>
        <begin position="1497"/>
        <end position="1523"/>
    </location>
</feature>
<feature type="region of interest" description="Disordered" evidence="1">
    <location>
        <begin position="2250"/>
        <end position="2272"/>
    </location>
</feature>
<feature type="compositionally biased region" description="Basic residues" evidence="1">
    <location>
        <begin position="2139"/>
        <end position="2154"/>
    </location>
</feature>
<feature type="region of interest" description="Disordered" evidence="1">
    <location>
        <begin position="161"/>
        <end position="191"/>
    </location>
</feature>
<feature type="region of interest" description="Disordered" evidence="1">
    <location>
        <begin position="1171"/>
        <end position="1202"/>
    </location>
</feature>
<feature type="compositionally biased region" description="Polar residues" evidence="1">
    <location>
        <begin position="2081"/>
        <end position="2111"/>
    </location>
</feature>
<feature type="region of interest" description="Disordered" evidence="1">
    <location>
        <begin position="3848"/>
        <end position="3889"/>
    </location>
</feature>
<feature type="region of interest" description="Disordered" evidence="1">
    <location>
        <begin position="2875"/>
        <end position="2909"/>
    </location>
</feature>
<feature type="compositionally biased region" description="Polar residues" evidence="1">
    <location>
        <begin position="1258"/>
        <end position="1270"/>
    </location>
</feature>
<feature type="compositionally biased region" description="Basic and acidic residues" evidence="1">
    <location>
        <begin position="2692"/>
        <end position="2715"/>
    </location>
</feature>
<evidence type="ECO:0000313" key="3">
    <source>
        <dbReference type="Proteomes" id="UP001374579"/>
    </source>
</evidence>
<feature type="compositionally biased region" description="Polar residues" evidence="1">
    <location>
        <begin position="3112"/>
        <end position="3128"/>
    </location>
</feature>
<feature type="compositionally biased region" description="Low complexity" evidence="1">
    <location>
        <begin position="1832"/>
        <end position="1846"/>
    </location>
</feature>
<feature type="compositionally biased region" description="Basic and acidic residues" evidence="1">
    <location>
        <begin position="861"/>
        <end position="878"/>
    </location>
</feature>
<feature type="compositionally biased region" description="Low complexity" evidence="1">
    <location>
        <begin position="2535"/>
        <end position="2545"/>
    </location>
</feature>
<feature type="region of interest" description="Disordered" evidence="1">
    <location>
        <begin position="3102"/>
        <end position="3209"/>
    </location>
</feature>
<feature type="compositionally biased region" description="Basic residues" evidence="1">
    <location>
        <begin position="1757"/>
        <end position="1786"/>
    </location>
</feature>
<sequence>MASSLNEGHSGITTASNIDSTTHSTHVPSIIVSIPLSRLHYRPSAKQLNNKRLLWPLKRLHNGNIPDIGRKAKTRAQACKASVVVQLHPSALLRTPYPSPVRCSLLLARERGRHRSDICTSQPTQSNGEAISEFVHSDCPELGKSSHYSCMLPFSNNSHAHCDSSQSAHPHHAQPAPGILEDTHHHHHHHPELMLTQEQRIWSSSEQNCYHHHLHSELDDQQDSETNVFAQTETHSSCHHHLLDHEMSKPQQIGSPLLGSLSITSQENRSSSETGESLYEPELQHDPSIPLDVLELVRRLKAVAKERMIEEAVSKLMGCKAENTQMGDNEDSSMEDHSDCLHLSASCGTGAQVKEEQECEVGTEPERHSVLEHTHYWPASNDPELEFELRACGLDCKPVIMKPVKLEENRSYHFSGFHTQQSSSDAHQAETDVDMPMELSPIPLPTSCKCEPNILSEPDHQPSFTASGAADQPFKSFKRVRPVKLKRKAGSTRKFKVVMDPYCSDFVAHDSSSAEEQAKQKRKKLKIIRKPKKTHFSCKAFKLKKQTSPRMTVVEQRIKSKKSIHGKLDRIGEKEELSQFNTMPGNHHWQGSELTNVQVMMMLKANLADNSESGRGCPALASSDLDAGELSDISCPGVLVGDQDLFDSDTLVEQIDQLLSGGNSPTQIEAGCVGTTNQKKQEVANGPVSTGQVHLGDPLPKMVTQVVMKPEDSGTTGYCEAGFSSSTKGKSVSHGKKAVKKTKSAGVSESGHSDSKVAPFCEEKILSGTAYSHPKSIKPASGEFHSKKESPKTVFTKYQVKALQRFQNVHAHLLKPCSVTVHHLSKTGLQFDSQGSCKIKNVKNLTVPCSKGAALTTHARKHEDKGKKTSAKASEKSKSSAISSRASDSRSLGDKSDDSPLGRSQPLEGQNPHTANAIITTDPEADLSGGTKHADSKQLGSDSQRQQTSPAKAKHQLPFKKKDTSTSSSNSASRHSKQVKPVGPAKLSKVHPSSQKKHRIAVVKGKTKASAKSSSLGQAKRPILQHSHSWDDVLQEMTMLSGSSCSSKTTAEPSKLSLPRIPKRNKPSNSGAVGTSRKSSSGVTTDSKNREPETKRPTFSHPLPNVSSSKLLEQTLPEKVRPVHPDQKAHTDAVSVNNSEALAVGSSGGVPKIPTLFTPIRMVSESRKNPISVTQELPGKGLSPISYYSANSDSSSTVLPQQSNDWQDLSTSPMMNAPHLTQHIALMQQAIQSVTLSLTNEQTASSAVFTGPEPWSLTHPQTHSSPSVPSRDTRKRQVMTCTEDAGVAQPIQSTALSAELEASSFQVSCVPVETVDAAGKCETQVADESPAKSETFRLDFSQSQKNAALKASKGTKHSHGLAASELPQMSPRNIEQLTEHAQLSGEHSMGTPELHSQQNFELAEEALQENPVEPVKGHEGDRVFDKAGDTKSGEKTPEHVAETTSNEGNIELMVDLCEWNQLMSTHETKDDEMLNKNSLPKLPQDQKLITSTLHGFHADEEEGNHKSTDGATTTDHDEKRHGPATLPYLCQEQRYKPANPMYLSQEKRYGTHLSDVKRYGPATPSCLGQEKRFGPAILSKLSDHKKHEKSFDTGTANDFAVLDECGYSDTSANLSVSDVIFHHLNLESKFAKEKARMSASSGQLLTLKSAEEKTVKTANPGHPLTGKREAPKEDTVDLSESMLDSSKGTKAPSSKTCQKSRPHIAPNFYSFFAHTMVKVHESNKKIDLELRKRQAGRGSSQRSRSPSMCRQGGGSRSPRRRNRSRSPSVRSRRGSRSPHALKRVRSKTPGQRSRSPSEQPIGARSRTKLRSKSPSFKKQRSRSPDGRRGRSRSPSASSTMSRANSPSRREDYGREEKMLPARGRDRGQVTEDRHRRQYQPYGDRQTRGNERDQRRRGKTWDRWNRRWEEDKPIADFELAYKELGELLTDKTSMTFHNRLSEERKKPAALFKDRCYKGKRFAGYCFRRSRIPTLDEFQLLAEIEGRNVMKKPASDAEEEPENEEEEDNKERSMLADTLDKVLGETEEPCPEGGMERNLIEDLRVKSGNPLFASSFIGDEVRGSPLPSFGSMSPSKHLHAETCSHTSNEPGESLSSDSVRTASDTRRVVSSQSVDEEFGRKSISQLSVVQALFPDSDHSSEHRRKIVLKRHSRLKSKLVEESGQQRLPLSDHSQVGRRHQRSSSEPGLDESNTFEAKSRSQQGRSRHWSAASTQLKHMLPRGPQTPPEPCPVYLSPDVLRCLQPGSRQNCWGSRQRSCGPHTPPEPSPGLDLENTRSRGLTVCSPGLRDPRLSVQHGCVGPTTPPLSCTDSDSSMKANDNMSSRVYQDSRTGRLVILKRAGRMSVSPSDRSPKAGSITELPSCSLASLKLRKGTASLEEDAVKLKTVGEPQPRIAADKDAEYGPNTVLKIINTAKRTAAVKQSYQPLVDSVFSSATSYMITNLTKTVASHPRLLSLNSGPAPPSQLTVTTASIPGQSAPTKTGQSSSTVTSEQPVAIKNATQSMEKLVHQLKVLIAQKAGQTSSDAATKPSLAQDKPQVPQSSAAPAPRRKKKREISKAPWVLHYWPGRPVPITLVERIPDYQPNPSLADERHVLHIDKDGPDPRLDPDRPSFVPGGKSEQAKALTLKEKKRFFSCIKVVKEIPLEPVMPEGRSLPKDPRHPFRSVVADMDELGHTEKNDSEERINMAAEVDNLEGKRATEKRQKQARVEKVTDGSEKQILSDQEAEAALSGHTASEASAAGEEKSVKVVLELEEERGLSTVPLTTSVRSSESDDIGSDASGKVFSKAIDIIIDEQEVASDTPGSTLVRNAKTESEKSTSGDDSKETTCLRLELTGKLCPDTGELVQDKNTHASEDDPCGTVSDMDITPEVVESMSKKAEGIGTDGGARENPESEHEESRETATLDPMQNPPFCSSMDNSLSHQQDALNEELFNDVMIMGSGGSDESNREDTEAEECAPVKAGTSQPPVSKPIIFPSFREMLGTSSEDLSAAGLHGSPEKLSKGKSGAPLVSRSIECVLEAISQNPPFCSSMDNSLSHQWDALNEELFNDVMIMGSGGSDESNREDTEVEECAPVKAGTSQPPVSKPIILPSFREMLGTSSEDLSAAGLHGSSEKLSQGKSGTPLVSRSIESVLEAISPRKHSRQKQSSSQSLLNPTEDGCKAGETADVDSAKGPSEETVRLSPAPLNFERENEADQTQEPTEQIAHSNQANLNSEQVDRETIHGAEQVSESAKQIVLPGQEQKKEDSLVTIQKAGQVKEATEQNDITSETANHTEHKKGHVEVDPDTNQTQEATSHSVLPEDDMYSSEREEKDFQNTHEAEPLQGDSPQKATEQTDLTSPAVLNVSQGEVDLAIQQEAKEMQEPLTHEAVEQSTVSEPAVLNHDRDDLCVVQEAKQMQEQLTRKGAEQGTLPTALNPDHCDSLVGQEAKEWQDTNTQTALTHSATLNSDIQKENQEAVLETAEQRSWTRPAALNLKQDGSDQRVIRESPVQETDSRVVVLCHTPLSAGLVNYSLSSTSDTSFEYNCSISFTNDQISDNHKDMQVFTEAAAESTSFDKAQNEREASHTLTDSPDHVRTLAAPLKGSADRKPASSDCHLVIETAQSKSAPETRIPTVISPCEVESDSYPMQISAVVSSNRTVQPANAEVRNPLNPQPAVRRLGSLIPTNVSLNKTKRDGHPMHISTLVSSHSTTPHGNSEMRDALNVQPAVRSQEPASGPITDVKSQQQSSSMRNQQAPAALVNATGDAPSPHTAFLNPGIGRPYHRNLRGQPPSRICPLRPQVRMPQSSNRFIFKNPPGHQFSRSHGPPRYDLKRLQAPPVIYRNSPVRGRFCGAAPMRRGSGEALVQFPSPHNLYQMGPRQRLSETRPRGFNGPFPRPSRPQRHSDPYSGVRETCYADFSSENI</sequence>
<feature type="compositionally biased region" description="Basic and acidic residues" evidence="1">
    <location>
        <begin position="2809"/>
        <end position="2825"/>
    </location>
</feature>
<feature type="compositionally biased region" description="Low complexity" evidence="1">
    <location>
        <begin position="1736"/>
        <end position="1747"/>
    </location>
</feature>
<proteinExistence type="predicted"/>
<feature type="compositionally biased region" description="Polar residues" evidence="1">
    <location>
        <begin position="2188"/>
        <end position="2201"/>
    </location>
</feature>
<feature type="region of interest" description="Disordered" evidence="1">
    <location>
        <begin position="2690"/>
        <end position="2778"/>
    </location>
</feature>
<feature type="compositionally biased region" description="Polar residues" evidence="1">
    <location>
        <begin position="938"/>
        <end position="950"/>
    </location>
</feature>
<feature type="compositionally biased region" description="Basic and acidic residues" evidence="1">
    <location>
        <begin position="1884"/>
        <end position="1898"/>
    </location>
</feature>
<feature type="compositionally biased region" description="Polar residues" evidence="1">
    <location>
        <begin position="2462"/>
        <end position="2490"/>
    </location>
</feature>
<keyword evidence="3" id="KW-1185">Reference proteome</keyword>
<gene>
    <name evidence="2" type="ORF">V1264_019948</name>
</gene>
<feature type="region of interest" description="Disordered" evidence="1">
    <location>
        <begin position="1347"/>
        <end position="1371"/>
    </location>
</feature>
<feature type="compositionally biased region" description="Basic residues" evidence="1">
    <location>
        <begin position="994"/>
        <end position="1009"/>
    </location>
</feature>
<reference evidence="2 3" key="1">
    <citation type="submission" date="2024-02" db="EMBL/GenBank/DDBJ databases">
        <title>Chromosome-scale genome assembly of the rough periwinkle Littorina saxatilis.</title>
        <authorList>
            <person name="De Jode A."/>
            <person name="Faria R."/>
            <person name="Formenti G."/>
            <person name="Sims Y."/>
            <person name="Smith T.P."/>
            <person name="Tracey A."/>
            <person name="Wood J.M.D."/>
            <person name="Zagrodzka Z.B."/>
            <person name="Johannesson K."/>
            <person name="Butlin R.K."/>
            <person name="Leder E.H."/>
        </authorList>
    </citation>
    <scope>NUCLEOTIDE SEQUENCE [LARGE SCALE GENOMIC DNA]</scope>
    <source>
        <strain evidence="2">Snail1</strain>
        <tissue evidence="2">Muscle</tissue>
    </source>
</reference>
<feature type="compositionally biased region" description="Basic and acidic residues" evidence="1">
    <location>
        <begin position="3557"/>
        <end position="3574"/>
    </location>
</feature>
<feature type="compositionally biased region" description="Basic and acidic residues" evidence="1">
    <location>
        <begin position="2885"/>
        <end position="2901"/>
    </location>
</feature>
<feature type="compositionally biased region" description="Basic and acidic residues" evidence="1">
    <location>
        <begin position="887"/>
        <end position="900"/>
    </location>
</feature>
<feature type="region of interest" description="Disordered" evidence="1">
    <location>
        <begin position="1041"/>
        <end position="1108"/>
    </location>
</feature>
<feature type="region of interest" description="Disordered" evidence="1">
    <location>
        <begin position="2303"/>
        <end position="2323"/>
    </location>
</feature>
<feature type="compositionally biased region" description="Polar residues" evidence="1">
    <location>
        <begin position="907"/>
        <end position="919"/>
    </location>
</feature>
<feature type="compositionally biased region" description="Basic residues" evidence="1">
    <location>
        <begin position="1805"/>
        <end position="1821"/>
    </location>
</feature>
<feature type="region of interest" description="Disordered" evidence="1">
    <location>
        <begin position="1411"/>
        <end position="1447"/>
    </location>
</feature>
<feature type="compositionally biased region" description="Low complexity" evidence="1">
    <location>
        <begin position="1183"/>
        <end position="1196"/>
    </location>
</feature>
<feature type="region of interest" description="Disordered" evidence="1">
    <location>
        <begin position="2595"/>
        <end position="2619"/>
    </location>
</feature>
<feature type="compositionally biased region" description="Polar residues" evidence="1">
    <location>
        <begin position="1682"/>
        <end position="1699"/>
    </location>
</feature>
<feature type="region of interest" description="Disordered" evidence="1">
    <location>
        <begin position="3550"/>
        <end position="3574"/>
    </location>
</feature>
<feature type="region of interest" description="Disordered" evidence="1">
    <location>
        <begin position="1727"/>
        <end position="1898"/>
    </location>
</feature>
<feature type="region of interest" description="Disordered" evidence="1">
    <location>
        <begin position="856"/>
        <end position="1028"/>
    </location>
</feature>
<feature type="region of interest" description="Disordered" evidence="1">
    <location>
        <begin position="2798"/>
        <end position="2825"/>
    </location>
</feature>
<feature type="compositionally biased region" description="Basic and acidic residues" evidence="1">
    <location>
        <begin position="1503"/>
        <end position="1521"/>
    </location>
</feature>
<feature type="region of interest" description="Disordered" evidence="1">
    <location>
        <begin position="1250"/>
        <end position="1273"/>
    </location>
</feature>
<protein>
    <submittedName>
        <fullName evidence="2">Uncharacterized protein</fullName>
    </submittedName>
</protein>
<feature type="region of interest" description="Disordered" evidence="1">
    <location>
        <begin position="1650"/>
        <end position="1701"/>
    </location>
</feature>
<feature type="compositionally biased region" description="Basic and acidic residues" evidence="1">
    <location>
        <begin position="1847"/>
        <end position="1874"/>
    </location>
</feature>
<feature type="region of interest" description="Disordered" evidence="1">
    <location>
        <begin position="3223"/>
        <end position="3340"/>
    </location>
</feature>